<dbReference type="Proteomes" id="UP000315343">
    <property type="component" value="Unassembled WGS sequence"/>
</dbReference>
<accession>A0A562J9W2</accession>
<feature type="domain" description="N-acetyltransferase" evidence="1">
    <location>
        <begin position="33"/>
        <end position="187"/>
    </location>
</feature>
<dbReference type="SUPFAM" id="SSF55729">
    <property type="entry name" value="Acyl-CoA N-acyltransferases (Nat)"/>
    <property type="match status" value="1"/>
</dbReference>
<gene>
    <name evidence="2" type="ORF">LY60_02257</name>
</gene>
<keyword evidence="2" id="KW-0808">Transferase</keyword>
<dbReference type="Gene3D" id="3.40.630.30">
    <property type="match status" value="1"/>
</dbReference>
<dbReference type="PANTHER" id="PTHR43792">
    <property type="entry name" value="GNAT FAMILY, PUTATIVE (AFU_ORTHOLOGUE AFUA_3G00765)-RELATED-RELATED"/>
    <property type="match status" value="1"/>
</dbReference>
<dbReference type="InterPro" id="IPR016181">
    <property type="entry name" value="Acyl_CoA_acyltransferase"/>
</dbReference>
<dbReference type="EMBL" id="VLKH01000005">
    <property type="protein sequence ID" value="TWH79937.1"/>
    <property type="molecule type" value="Genomic_DNA"/>
</dbReference>
<dbReference type="PANTHER" id="PTHR43792:SF1">
    <property type="entry name" value="N-ACETYLTRANSFERASE DOMAIN-CONTAINING PROTEIN"/>
    <property type="match status" value="1"/>
</dbReference>
<sequence>MQLNSDSINSVLNHTGTLNLETDRFILRKFYLSDVHDVFTNWASDKDSAKYNAWSVHTSQEVTKEYVTEWVEWYKKKNYYHWAITDKETDEVIGSVSVSNIRERKKYCEIGYTVAQKRWNQGIATEVLIKVLDFLTDEVGFETIRALHDIRNISSGRVMKKAGMVFVKNKTQIFLSGQNLVMKCSVYEYKKVAPQLQ</sequence>
<evidence type="ECO:0000313" key="3">
    <source>
        <dbReference type="Proteomes" id="UP000315343"/>
    </source>
</evidence>
<dbReference type="CDD" id="cd04301">
    <property type="entry name" value="NAT_SF"/>
    <property type="match status" value="1"/>
</dbReference>
<reference evidence="2 3" key="1">
    <citation type="submission" date="2019-07" db="EMBL/GenBank/DDBJ databases">
        <title>Genomic Encyclopedia of Type Strains, Phase I: the one thousand microbial genomes (KMG-I) project.</title>
        <authorList>
            <person name="Kyrpides N."/>
        </authorList>
    </citation>
    <scope>NUCLEOTIDE SEQUENCE [LARGE SCALE GENOMIC DNA]</scope>
    <source>
        <strain evidence="2 3">DSM 13558</strain>
    </source>
</reference>
<dbReference type="RefSeq" id="WP_170226180.1">
    <property type="nucleotide sequence ID" value="NZ_VLKH01000005.1"/>
</dbReference>
<comment type="caution">
    <text evidence="2">The sequence shown here is derived from an EMBL/GenBank/DDBJ whole genome shotgun (WGS) entry which is preliminary data.</text>
</comment>
<proteinExistence type="predicted"/>
<evidence type="ECO:0000259" key="1">
    <source>
        <dbReference type="PROSITE" id="PS51186"/>
    </source>
</evidence>
<dbReference type="GO" id="GO:0016747">
    <property type="term" value="F:acyltransferase activity, transferring groups other than amino-acyl groups"/>
    <property type="evidence" value="ECO:0007669"/>
    <property type="project" value="InterPro"/>
</dbReference>
<dbReference type="PROSITE" id="PS51186">
    <property type="entry name" value="GNAT"/>
    <property type="match status" value="1"/>
</dbReference>
<dbReference type="AlphaFoldDB" id="A0A562J9W2"/>
<keyword evidence="3" id="KW-1185">Reference proteome</keyword>
<name>A0A562J9W2_9FIRM</name>
<protein>
    <submittedName>
        <fullName evidence="2">Ribosomal-protein-alanine N-acetyltransferase</fullName>
    </submittedName>
</protein>
<organism evidence="2 3">
    <name type="scientific">Sedimentibacter saalensis</name>
    <dbReference type="NCBI Taxonomy" id="130788"/>
    <lineage>
        <taxon>Bacteria</taxon>
        <taxon>Bacillati</taxon>
        <taxon>Bacillota</taxon>
        <taxon>Tissierellia</taxon>
        <taxon>Sedimentibacter</taxon>
    </lineage>
</organism>
<dbReference type="InterPro" id="IPR000182">
    <property type="entry name" value="GNAT_dom"/>
</dbReference>
<dbReference type="Pfam" id="PF13302">
    <property type="entry name" value="Acetyltransf_3"/>
    <property type="match status" value="1"/>
</dbReference>
<evidence type="ECO:0000313" key="2">
    <source>
        <dbReference type="EMBL" id="TWH79937.1"/>
    </source>
</evidence>
<dbReference type="InterPro" id="IPR051531">
    <property type="entry name" value="N-acetyltransferase"/>
</dbReference>